<keyword evidence="2" id="KW-1185">Reference proteome</keyword>
<dbReference type="AlphaFoldDB" id="A0A1G7WZ14"/>
<organism evidence="1 2">
    <name type="scientific">Flavobacterium omnivorum</name>
    <dbReference type="NCBI Taxonomy" id="178355"/>
    <lineage>
        <taxon>Bacteria</taxon>
        <taxon>Pseudomonadati</taxon>
        <taxon>Bacteroidota</taxon>
        <taxon>Flavobacteriia</taxon>
        <taxon>Flavobacteriales</taxon>
        <taxon>Flavobacteriaceae</taxon>
        <taxon>Flavobacterium</taxon>
    </lineage>
</organism>
<evidence type="ECO:0000313" key="2">
    <source>
        <dbReference type="Proteomes" id="UP000199274"/>
    </source>
</evidence>
<dbReference type="STRING" id="178355.SAMN04488062_10295"/>
<reference evidence="2" key="1">
    <citation type="submission" date="2016-10" db="EMBL/GenBank/DDBJ databases">
        <authorList>
            <person name="Varghese N."/>
            <person name="Submissions S."/>
        </authorList>
    </citation>
    <scope>NUCLEOTIDE SEQUENCE [LARGE SCALE GENOMIC DNA]</scope>
    <source>
        <strain evidence="2">CGMCC 1.2747</strain>
    </source>
</reference>
<name>A0A1G7WZ14_9FLAO</name>
<accession>A0A1G7WZ14</accession>
<evidence type="ECO:0000313" key="1">
    <source>
        <dbReference type="EMBL" id="SDG77164.1"/>
    </source>
</evidence>
<gene>
    <name evidence="1" type="ORF">SAMN04488062_10295</name>
</gene>
<dbReference type="EMBL" id="FNDB01000002">
    <property type="protein sequence ID" value="SDG77164.1"/>
    <property type="molecule type" value="Genomic_DNA"/>
</dbReference>
<sequence>MIYYFDRIFSLSATTSKKIAFQTIAIKNTKQYFISFNNFKKVKKYCKSDLKQL</sequence>
<proteinExistence type="predicted"/>
<protein>
    <submittedName>
        <fullName evidence="1">Uncharacterized protein</fullName>
    </submittedName>
</protein>
<dbReference type="Proteomes" id="UP000199274">
    <property type="component" value="Unassembled WGS sequence"/>
</dbReference>